<dbReference type="Pfam" id="PF01336">
    <property type="entry name" value="tRNA_anti-codon"/>
    <property type="match status" value="1"/>
</dbReference>
<dbReference type="NCBIfam" id="NF001756">
    <property type="entry name" value="PRK00484.1"/>
    <property type="match status" value="1"/>
</dbReference>
<dbReference type="EC" id="6.1.1.6" evidence="7"/>
<dbReference type="GO" id="GO:0005829">
    <property type="term" value="C:cytosol"/>
    <property type="evidence" value="ECO:0007669"/>
    <property type="project" value="TreeGrafter"/>
</dbReference>
<feature type="domain" description="Aminoacyl-transfer RNA synthetases class-II family profile" evidence="10">
    <location>
        <begin position="213"/>
        <end position="523"/>
    </location>
</feature>
<dbReference type="NCBIfam" id="TIGR00499">
    <property type="entry name" value="lysS_bact"/>
    <property type="match status" value="1"/>
</dbReference>
<sequence length="526" mass="57611">MADTPDAPDAPTDALQADPQPTDSERTAAERAAQEEASEQKAVRLAKRERLLELAGDDLGAGAYPVAVGVTDTIAAVRARHEGLEPDVKTGERVGLAGRVVFQRNTGKLCFATLQAGDGERIQAMVSLGDVGEQSLAAWKELVDLGDHLFVEGEVVSSKRGELSVWVSDWTVASKAILPLPNLHNELGDETRMRQRYLDLIVRPRARESVVTRARVNASLRSTFAAHDFLEVETPMLQVMHGGASARPFATHSNAFDTELYLRIAPELYLKRAVVGGIDRIFEINRNFRNEGADSTHSPEFAMLEAYQAYGDYTSIADLTQELIQNAAHAVAGSHVVTWADGTEFDLGGEWDRISMYESLSLAAGVTITPQTDLAELQTLAAREGVEVPVPTHGKYVEELWEHFVKGGLARPTFVMDFPVDTSPLVRAHRSIPGVVEKWDLYVRGFELATGYSELVDPVVQRERFVEQARQAAAGDDEAMRLDEDFLRALEHGMPPTGGMGMGIDRLLMAITGLGIRETILFPLVK</sequence>
<evidence type="ECO:0000256" key="9">
    <source>
        <dbReference type="SAM" id="MobiDB-lite"/>
    </source>
</evidence>
<keyword evidence="3 7" id="KW-0547">Nucleotide-binding</keyword>
<evidence type="ECO:0000256" key="4">
    <source>
        <dbReference type="ARBA" id="ARBA00022840"/>
    </source>
</evidence>
<dbReference type="InterPro" id="IPR012340">
    <property type="entry name" value="NA-bd_OB-fold"/>
</dbReference>
<reference evidence="11 12" key="1">
    <citation type="submission" date="2016-05" db="EMBL/GenBank/DDBJ databases">
        <title>Complete genome sequence of Rathayibacter tritici NCPPB 1953.</title>
        <authorList>
            <person name="Park J."/>
            <person name="Lee H.-H."/>
            <person name="Lee S.-W."/>
            <person name="Seo Y.-S."/>
        </authorList>
    </citation>
    <scope>NUCLEOTIDE SEQUENCE [LARGE SCALE GENOMIC DNA]</scope>
    <source>
        <strain evidence="11 12">NCPPB 1953</strain>
    </source>
</reference>
<comment type="subunit">
    <text evidence="7">Homodimer.</text>
</comment>
<dbReference type="InterPro" id="IPR045864">
    <property type="entry name" value="aa-tRNA-synth_II/BPL/LPL"/>
</dbReference>
<dbReference type="GO" id="GO:0000049">
    <property type="term" value="F:tRNA binding"/>
    <property type="evidence" value="ECO:0007669"/>
    <property type="project" value="TreeGrafter"/>
</dbReference>
<dbReference type="SUPFAM" id="SSF55681">
    <property type="entry name" value="Class II aaRS and biotin synthetases"/>
    <property type="match status" value="1"/>
</dbReference>
<dbReference type="InterPro" id="IPR004365">
    <property type="entry name" value="NA-bd_OB_tRNA"/>
</dbReference>
<protein>
    <recommendedName>
        <fullName evidence="7">Lysine--tRNA ligase</fullName>
        <ecNumber evidence="7">6.1.1.6</ecNumber>
    </recommendedName>
    <alternativeName>
        <fullName evidence="7">Lysyl-tRNA synthetase</fullName>
        <shortName evidence="7">LysRS</shortName>
    </alternativeName>
</protein>
<keyword evidence="1 7" id="KW-0436">Ligase</keyword>
<keyword evidence="7" id="KW-0648">Protein biosynthesis</keyword>
<keyword evidence="12" id="KW-1185">Reference proteome</keyword>
<keyword evidence="5 7" id="KW-0030">Aminoacyl-tRNA synthetase</keyword>
<comment type="catalytic activity">
    <reaction evidence="6 7 8">
        <text>tRNA(Lys) + L-lysine + ATP = L-lysyl-tRNA(Lys) + AMP + diphosphate</text>
        <dbReference type="Rhea" id="RHEA:20792"/>
        <dbReference type="Rhea" id="RHEA-COMP:9696"/>
        <dbReference type="Rhea" id="RHEA-COMP:9697"/>
        <dbReference type="ChEBI" id="CHEBI:30616"/>
        <dbReference type="ChEBI" id="CHEBI:32551"/>
        <dbReference type="ChEBI" id="CHEBI:33019"/>
        <dbReference type="ChEBI" id="CHEBI:78442"/>
        <dbReference type="ChEBI" id="CHEBI:78529"/>
        <dbReference type="ChEBI" id="CHEBI:456215"/>
        <dbReference type="EC" id="6.1.1.6"/>
    </reaction>
</comment>
<feature type="region of interest" description="Disordered" evidence="9">
    <location>
        <begin position="1"/>
        <end position="41"/>
    </location>
</feature>
<dbReference type="PRINTS" id="PR00982">
    <property type="entry name" value="TRNASYNTHLYS"/>
</dbReference>
<dbReference type="InterPro" id="IPR004364">
    <property type="entry name" value="Aa-tRNA-synt_II"/>
</dbReference>
<feature type="compositionally biased region" description="Low complexity" evidence="9">
    <location>
        <begin position="1"/>
        <end position="21"/>
    </location>
</feature>
<dbReference type="Gene3D" id="3.30.930.10">
    <property type="entry name" value="Bira Bifunctional Protein, Domain 2"/>
    <property type="match status" value="1"/>
</dbReference>
<dbReference type="PANTHER" id="PTHR42918:SF15">
    <property type="entry name" value="LYSINE--TRNA LIGASE, CHLOROPLASTIC_MITOCHONDRIAL"/>
    <property type="match status" value="1"/>
</dbReference>
<evidence type="ECO:0000256" key="1">
    <source>
        <dbReference type="ARBA" id="ARBA00022598"/>
    </source>
</evidence>
<dbReference type="CDD" id="cd04322">
    <property type="entry name" value="LysRS_N"/>
    <property type="match status" value="1"/>
</dbReference>
<proteinExistence type="inferred from homology"/>
<evidence type="ECO:0000259" key="10">
    <source>
        <dbReference type="PROSITE" id="PS50862"/>
    </source>
</evidence>
<keyword evidence="4 7" id="KW-0067">ATP-binding</keyword>
<name>A0A160KV95_9MICO</name>
<dbReference type="InterPro" id="IPR018149">
    <property type="entry name" value="Lys-tRNA-synth_II_C"/>
</dbReference>
<dbReference type="Proteomes" id="UP000077071">
    <property type="component" value="Chromosome"/>
</dbReference>
<accession>A0A160KV95</accession>
<dbReference type="PANTHER" id="PTHR42918">
    <property type="entry name" value="LYSYL-TRNA SYNTHETASE"/>
    <property type="match status" value="1"/>
</dbReference>
<dbReference type="AlphaFoldDB" id="A0A160KV95"/>
<evidence type="ECO:0000313" key="11">
    <source>
        <dbReference type="EMBL" id="AND17574.1"/>
    </source>
</evidence>
<dbReference type="GO" id="GO:0006430">
    <property type="term" value="P:lysyl-tRNA aminoacylation"/>
    <property type="evidence" value="ECO:0007669"/>
    <property type="project" value="UniProtKB-UniRule"/>
</dbReference>
<evidence type="ECO:0000256" key="7">
    <source>
        <dbReference type="HAMAP-Rule" id="MF_00252"/>
    </source>
</evidence>
<dbReference type="GO" id="GO:0005524">
    <property type="term" value="F:ATP binding"/>
    <property type="evidence" value="ECO:0007669"/>
    <property type="project" value="UniProtKB-UniRule"/>
</dbReference>
<comment type="cofactor">
    <cofactor evidence="7 8">
        <name>Mg(2+)</name>
        <dbReference type="ChEBI" id="CHEBI:18420"/>
    </cofactor>
    <text evidence="7 8">Binds 3 Mg(2+) ions per subunit.</text>
</comment>
<feature type="compositionally biased region" description="Basic and acidic residues" evidence="9">
    <location>
        <begin position="23"/>
        <end position="41"/>
    </location>
</feature>
<comment type="subcellular location">
    <subcellularLocation>
        <location evidence="7">Cytoplasm</location>
    </subcellularLocation>
</comment>
<dbReference type="InterPro" id="IPR002313">
    <property type="entry name" value="Lys-tRNA-ligase_II"/>
</dbReference>
<dbReference type="Pfam" id="PF00152">
    <property type="entry name" value="tRNA-synt_2"/>
    <property type="match status" value="1"/>
</dbReference>
<keyword evidence="2 7" id="KW-0479">Metal-binding</keyword>
<evidence type="ECO:0000256" key="8">
    <source>
        <dbReference type="RuleBase" id="RU000336"/>
    </source>
</evidence>
<evidence type="ECO:0000313" key="12">
    <source>
        <dbReference type="Proteomes" id="UP000077071"/>
    </source>
</evidence>
<gene>
    <name evidence="7" type="primary">lysS</name>
    <name evidence="11" type="ORF">A6122_2458</name>
</gene>
<dbReference type="PATRIC" id="fig|33888.3.peg.2750"/>
<feature type="binding site" evidence="7">
    <location>
        <position position="447"/>
    </location>
    <ligand>
        <name>Mg(2+)</name>
        <dbReference type="ChEBI" id="CHEBI:18420"/>
        <label>2</label>
    </ligand>
</feature>
<dbReference type="GO" id="GO:0000287">
    <property type="term" value="F:magnesium ion binding"/>
    <property type="evidence" value="ECO:0007669"/>
    <property type="project" value="UniProtKB-UniRule"/>
</dbReference>
<dbReference type="InterPro" id="IPR044136">
    <property type="entry name" value="Lys-tRNA-ligase_II_N"/>
</dbReference>
<evidence type="ECO:0000256" key="2">
    <source>
        <dbReference type="ARBA" id="ARBA00022723"/>
    </source>
</evidence>
<keyword evidence="7" id="KW-0963">Cytoplasm</keyword>
<dbReference type="RefSeq" id="WP_084416056.1">
    <property type="nucleotide sequence ID" value="NZ_CP015515.1"/>
</dbReference>
<dbReference type="SUPFAM" id="SSF50249">
    <property type="entry name" value="Nucleic acid-binding proteins"/>
    <property type="match status" value="1"/>
</dbReference>
<dbReference type="OrthoDB" id="9801152at2"/>
<organism evidence="11 12">
    <name type="scientific">Rathayibacter tritici</name>
    <dbReference type="NCBI Taxonomy" id="33888"/>
    <lineage>
        <taxon>Bacteria</taxon>
        <taxon>Bacillati</taxon>
        <taxon>Actinomycetota</taxon>
        <taxon>Actinomycetes</taxon>
        <taxon>Micrococcales</taxon>
        <taxon>Microbacteriaceae</taxon>
        <taxon>Rathayibacter</taxon>
    </lineage>
</organism>
<feature type="binding site" evidence="7">
    <location>
        <position position="447"/>
    </location>
    <ligand>
        <name>Mg(2+)</name>
        <dbReference type="ChEBI" id="CHEBI:18420"/>
        <label>1</label>
    </ligand>
</feature>
<comment type="similarity">
    <text evidence="7">Belongs to the class-II aminoacyl-tRNA synthetase family.</text>
</comment>
<dbReference type="InterPro" id="IPR006195">
    <property type="entry name" value="aa-tRNA-synth_II"/>
</dbReference>
<dbReference type="STRING" id="33888.A6122_2458"/>
<feature type="binding site" evidence="7">
    <location>
        <position position="440"/>
    </location>
    <ligand>
        <name>Mg(2+)</name>
        <dbReference type="ChEBI" id="CHEBI:18420"/>
        <label>1</label>
    </ligand>
</feature>
<evidence type="ECO:0000256" key="5">
    <source>
        <dbReference type="ARBA" id="ARBA00023146"/>
    </source>
</evidence>
<evidence type="ECO:0000256" key="6">
    <source>
        <dbReference type="ARBA" id="ARBA00048573"/>
    </source>
</evidence>
<evidence type="ECO:0000256" key="3">
    <source>
        <dbReference type="ARBA" id="ARBA00022741"/>
    </source>
</evidence>
<dbReference type="PROSITE" id="PS50862">
    <property type="entry name" value="AA_TRNA_LIGASE_II"/>
    <property type="match status" value="1"/>
</dbReference>
<dbReference type="GO" id="GO:0004824">
    <property type="term" value="F:lysine-tRNA ligase activity"/>
    <property type="evidence" value="ECO:0007669"/>
    <property type="project" value="UniProtKB-UniRule"/>
</dbReference>
<dbReference type="Gene3D" id="2.40.50.140">
    <property type="entry name" value="Nucleic acid-binding proteins"/>
    <property type="match status" value="1"/>
</dbReference>
<dbReference type="KEGG" id="rtn:A6122_2458"/>
<dbReference type="HAMAP" id="MF_00252">
    <property type="entry name" value="Lys_tRNA_synth_class2"/>
    <property type="match status" value="1"/>
</dbReference>
<keyword evidence="7 8" id="KW-0460">Magnesium</keyword>
<dbReference type="EMBL" id="CP015515">
    <property type="protein sequence ID" value="AND17574.1"/>
    <property type="molecule type" value="Genomic_DNA"/>
</dbReference>